<reference evidence="2" key="1">
    <citation type="submission" date="2013-06" db="EMBL/GenBank/DDBJ databases">
        <authorList>
            <person name="Groh K."/>
        </authorList>
    </citation>
    <scope>NUCLEOTIDE SEQUENCE</scope>
    <source>
        <tissue evidence="2">Antennules</tissue>
    </source>
</reference>
<dbReference type="Gene3D" id="1.10.287.580">
    <property type="entry name" value="Helix hairpin bin"/>
    <property type="match status" value="1"/>
</dbReference>
<protein>
    <submittedName>
        <fullName evidence="2">Serpin7-like protein</fullName>
    </submittedName>
</protein>
<evidence type="ECO:0000313" key="2">
    <source>
        <dbReference type="EMBL" id="CDK12593.1"/>
    </source>
</evidence>
<gene>
    <name evidence="2" type="primary">serpin7-like</name>
</gene>
<dbReference type="AlphaFoldDB" id="W6MH86"/>
<dbReference type="EMBL" id="HABY01000064">
    <property type="protein sequence ID" value="CDK12593.1"/>
    <property type="molecule type" value="Transcribed_RNA"/>
</dbReference>
<organism evidence="2">
    <name type="scientific">Coenobita clypeatus</name>
    <dbReference type="NCBI Taxonomy" id="474045"/>
    <lineage>
        <taxon>Eukaryota</taxon>
        <taxon>Metazoa</taxon>
        <taxon>Ecdysozoa</taxon>
        <taxon>Arthropoda</taxon>
        <taxon>Crustacea</taxon>
        <taxon>Multicrustacea</taxon>
        <taxon>Malacostraca</taxon>
        <taxon>Eumalacostraca</taxon>
        <taxon>Eucarida</taxon>
        <taxon>Decapoda</taxon>
        <taxon>Pleocyemata</taxon>
        <taxon>Anomura</taxon>
        <taxon>Paguroidea</taxon>
        <taxon>Coenobitidae</taxon>
        <taxon>Coenobita</taxon>
    </lineage>
</organism>
<dbReference type="SUPFAM" id="SSF56574">
    <property type="entry name" value="Serpins"/>
    <property type="match status" value="1"/>
</dbReference>
<reference evidence="2" key="2">
    <citation type="submission" date="2014-02" db="EMBL/GenBank/DDBJ databases">
        <title>The hermit crab's nose antennal transcriptomics.</title>
        <authorList>
            <person name="Groh K.C."/>
            <person name="Vogel H."/>
            <person name="Stensmyr M.C."/>
            <person name="Grosse-Wilde E."/>
            <person name="Hansson B.S."/>
        </authorList>
    </citation>
    <scope>NUCLEOTIDE SEQUENCE</scope>
    <source>
        <tissue evidence="2">Antennules</tissue>
    </source>
</reference>
<dbReference type="InterPro" id="IPR036186">
    <property type="entry name" value="Serpin_sf"/>
</dbReference>
<dbReference type="Pfam" id="PF00079">
    <property type="entry name" value="Serpin"/>
    <property type="match status" value="1"/>
</dbReference>
<name>W6MH86_9EUCA</name>
<feature type="non-terminal residue" evidence="2">
    <location>
        <position position="1"/>
    </location>
</feature>
<dbReference type="InterPro" id="IPR023796">
    <property type="entry name" value="Serpin_dom"/>
</dbReference>
<evidence type="ECO:0000259" key="1">
    <source>
        <dbReference type="Pfam" id="PF00079"/>
    </source>
</evidence>
<proteinExistence type="predicted"/>
<sequence>LWITTVQDLWILTEMHAVVVASLLVALAAVEVHPQCFTSNDVAPAKFDPDLSGVSHLGAELYRYLDGSGNLFFSPYSIWSALSLAYLGASGNTEAQLSEALKVDGKMKTLR</sequence>
<feature type="domain" description="Serpin" evidence="1">
    <location>
        <begin position="55"/>
        <end position="104"/>
    </location>
</feature>
<accession>W6MH86</accession>